<evidence type="ECO:0000256" key="3">
    <source>
        <dbReference type="ARBA" id="ARBA00022989"/>
    </source>
</evidence>
<keyword evidence="5" id="KW-1003">Cell membrane</keyword>
<feature type="transmembrane region" description="Helical" evidence="5">
    <location>
        <begin position="236"/>
        <end position="255"/>
    </location>
</feature>
<evidence type="ECO:0000256" key="5">
    <source>
        <dbReference type="HAMAP-Rule" id="MF_00902"/>
    </source>
</evidence>
<evidence type="ECO:0000256" key="1">
    <source>
        <dbReference type="ARBA" id="ARBA00004141"/>
    </source>
</evidence>
<comment type="caution">
    <text evidence="6">The sequence shown here is derived from an EMBL/GenBank/DDBJ whole genome shotgun (WGS) entry which is preliminary data.</text>
</comment>
<dbReference type="HAMAP" id="MF_00902">
    <property type="entry name" value="TatC"/>
    <property type="match status" value="1"/>
</dbReference>
<evidence type="ECO:0000313" key="7">
    <source>
        <dbReference type="Proteomes" id="UP000808388"/>
    </source>
</evidence>
<dbReference type="AlphaFoldDB" id="A0A9D6LQR4"/>
<dbReference type="PRINTS" id="PR01840">
    <property type="entry name" value="TATCFAMILY"/>
</dbReference>
<comment type="function">
    <text evidence="5">Part of the twin-arginine translocation (Tat) system that transports large folded proteins containing a characteristic twin-arginine motif in their signal peptide across membranes.</text>
</comment>
<dbReference type="InterPro" id="IPR002033">
    <property type="entry name" value="TatC"/>
</dbReference>
<accession>A0A9D6LQR4</accession>
<proteinExistence type="inferred from homology"/>
<dbReference type="PANTHER" id="PTHR30371">
    <property type="entry name" value="SEC-INDEPENDENT PROTEIN TRANSLOCASE PROTEIN TATC"/>
    <property type="match status" value="1"/>
</dbReference>
<dbReference type="GO" id="GO:0009977">
    <property type="term" value="F:proton motive force dependent protein transmembrane transporter activity"/>
    <property type="evidence" value="ECO:0007669"/>
    <property type="project" value="TreeGrafter"/>
</dbReference>
<dbReference type="GO" id="GO:0033281">
    <property type="term" value="C:TAT protein transport complex"/>
    <property type="evidence" value="ECO:0007669"/>
    <property type="project" value="UniProtKB-UniRule"/>
</dbReference>
<feature type="transmembrane region" description="Helical" evidence="5">
    <location>
        <begin position="46"/>
        <end position="68"/>
    </location>
</feature>
<comment type="subcellular location">
    <subcellularLocation>
        <location evidence="5">Cell membrane</location>
        <topology evidence="5">Multi-pass membrane protein</topology>
    </subcellularLocation>
    <subcellularLocation>
        <location evidence="1">Membrane</location>
        <topology evidence="1">Multi-pass membrane protein</topology>
    </subcellularLocation>
</comment>
<sequence>MSPLKKSINPVRKKSLQATEVAPIGAAFSNGIKKYLPYLEDLRRRLYWSVIVFIAVFIGGFLSSGFFLKKFIAFFNIKGAVIATTSPFQLADVAMTIGFFFASLVIIPLAAWHLFSFVSAALTSKERRWFLLSVPVSLFLFVLGFTYGFFILYNTLGLLAALNLSLGIQNVWDISSFLSQIFITSSLLGFVFQFPLVLTALIRLGALEAGFLKQHRRGAVFIIFVLVSLLPPTDGLSLIIMALPLVLLYEITIFINTKRYAR</sequence>
<dbReference type="Pfam" id="PF00902">
    <property type="entry name" value="TatC"/>
    <property type="match status" value="1"/>
</dbReference>
<feature type="transmembrane region" description="Helical" evidence="5">
    <location>
        <begin position="214"/>
        <end position="230"/>
    </location>
</feature>
<protein>
    <recommendedName>
        <fullName evidence="5">Sec-independent protein translocase protein TatC</fullName>
    </recommendedName>
</protein>
<comment type="subunit">
    <text evidence="5">Forms a complex with TatA.</text>
</comment>
<keyword evidence="5" id="KW-0653">Protein transport</keyword>
<keyword evidence="5" id="KW-0811">Translocation</keyword>
<evidence type="ECO:0000256" key="4">
    <source>
        <dbReference type="ARBA" id="ARBA00023136"/>
    </source>
</evidence>
<keyword evidence="4 5" id="KW-0472">Membrane</keyword>
<feature type="transmembrane region" description="Helical" evidence="5">
    <location>
        <begin position="97"/>
        <end position="122"/>
    </location>
</feature>
<keyword evidence="3 5" id="KW-1133">Transmembrane helix</keyword>
<organism evidence="6 7">
    <name type="scientific">Candidatus Sungiibacteriota bacterium</name>
    <dbReference type="NCBI Taxonomy" id="2750080"/>
    <lineage>
        <taxon>Bacteria</taxon>
        <taxon>Candidatus Sungiibacteriota</taxon>
    </lineage>
</organism>
<keyword evidence="2 5" id="KW-0812">Transmembrane</keyword>
<dbReference type="PANTHER" id="PTHR30371:SF0">
    <property type="entry name" value="SEC-INDEPENDENT PROTEIN TRANSLOCASE PROTEIN TATC, CHLOROPLASTIC-RELATED"/>
    <property type="match status" value="1"/>
</dbReference>
<feature type="transmembrane region" description="Helical" evidence="5">
    <location>
        <begin position="129"/>
        <end position="153"/>
    </location>
</feature>
<dbReference type="GO" id="GO:0043953">
    <property type="term" value="P:protein transport by the Tat complex"/>
    <property type="evidence" value="ECO:0007669"/>
    <property type="project" value="UniProtKB-UniRule"/>
</dbReference>
<name>A0A9D6LQR4_9BACT</name>
<dbReference type="Proteomes" id="UP000808388">
    <property type="component" value="Unassembled WGS sequence"/>
</dbReference>
<reference evidence="6" key="1">
    <citation type="submission" date="2020-07" db="EMBL/GenBank/DDBJ databases">
        <title>Huge and variable diversity of episymbiotic CPR bacteria and DPANN archaea in groundwater ecosystems.</title>
        <authorList>
            <person name="He C.Y."/>
            <person name="Keren R."/>
            <person name="Whittaker M."/>
            <person name="Farag I.F."/>
            <person name="Doudna J."/>
            <person name="Cate J.H.D."/>
            <person name="Banfield J.F."/>
        </authorList>
    </citation>
    <scope>NUCLEOTIDE SEQUENCE</scope>
    <source>
        <strain evidence="6">NC_groundwater_972_Pr1_S-0.2um_49_27</strain>
    </source>
</reference>
<dbReference type="EMBL" id="JACQCQ010000003">
    <property type="protein sequence ID" value="MBI3627336.1"/>
    <property type="molecule type" value="Genomic_DNA"/>
</dbReference>
<gene>
    <name evidence="5" type="primary">tatC</name>
    <name evidence="6" type="ORF">HY220_01115</name>
</gene>
<dbReference type="GO" id="GO:0065002">
    <property type="term" value="P:intracellular protein transmembrane transport"/>
    <property type="evidence" value="ECO:0007669"/>
    <property type="project" value="TreeGrafter"/>
</dbReference>
<evidence type="ECO:0000256" key="2">
    <source>
        <dbReference type="ARBA" id="ARBA00022692"/>
    </source>
</evidence>
<keyword evidence="5" id="KW-0813">Transport</keyword>
<feature type="transmembrane region" description="Helical" evidence="5">
    <location>
        <begin position="181"/>
        <end position="202"/>
    </location>
</feature>
<comment type="similarity">
    <text evidence="5">Belongs to the TatC family.</text>
</comment>
<evidence type="ECO:0000313" key="6">
    <source>
        <dbReference type="EMBL" id="MBI3627336.1"/>
    </source>
</evidence>